<dbReference type="InterPro" id="IPR050602">
    <property type="entry name" value="Malonyl-ACP_OMT"/>
</dbReference>
<evidence type="ECO:0000256" key="7">
    <source>
        <dbReference type="ARBA" id="ARBA00022756"/>
    </source>
</evidence>
<dbReference type="NCBIfam" id="TIGR02072">
    <property type="entry name" value="BioC"/>
    <property type="match status" value="1"/>
</dbReference>
<accession>A0A0W0WNI5</accession>
<dbReference type="PANTHER" id="PTHR13090:SF1">
    <property type="entry name" value="ARGININE-HYDROXYLASE NDUFAF5, MITOCHONDRIAL"/>
    <property type="match status" value="1"/>
</dbReference>
<dbReference type="Proteomes" id="UP000295517">
    <property type="component" value="Chromosome"/>
</dbReference>
<reference evidence="10 12" key="1">
    <citation type="submission" date="2015-11" db="EMBL/GenBank/DDBJ databases">
        <title>Genomic analysis of 38 Legionella species identifies large and diverse effector repertoires.</title>
        <authorList>
            <person name="Burstein D."/>
            <person name="Amaro F."/>
            <person name="Zusman T."/>
            <person name="Lifshitz Z."/>
            <person name="Cohen O."/>
            <person name="Gilbert J.A."/>
            <person name="Pupko T."/>
            <person name="Shuman H.A."/>
            <person name="Segal G."/>
        </authorList>
    </citation>
    <scope>NUCLEOTIDE SEQUENCE [LARGE SCALE GENOMIC DNA]</scope>
    <source>
        <strain evidence="10 12">Bercovier 4</strain>
    </source>
</reference>
<dbReference type="PANTHER" id="PTHR13090">
    <property type="entry name" value="ARGININE-HYDROXYLASE NDUFAF5, MITOCHONDRIAL"/>
    <property type="match status" value="1"/>
</dbReference>
<dbReference type="GO" id="GO:0102130">
    <property type="term" value="F:malonyl-CoA methyltransferase activity"/>
    <property type="evidence" value="ECO:0007669"/>
    <property type="project" value="UniProtKB-EC"/>
</dbReference>
<dbReference type="EMBL" id="CP038254">
    <property type="protein sequence ID" value="QBR83632.1"/>
    <property type="molecule type" value="Genomic_DNA"/>
</dbReference>
<dbReference type="HAMAP" id="MF_00835">
    <property type="entry name" value="BioC"/>
    <property type="match status" value="1"/>
</dbReference>
<dbReference type="Pfam" id="PF08241">
    <property type="entry name" value="Methyltransf_11"/>
    <property type="match status" value="1"/>
</dbReference>
<keyword evidence="7 8" id="KW-0093">Biotin biosynthesis</keyword>
<comment type="pathway">
    <text evidence="2 8">Cofactor biosynthesis; biotin biosynthesis.</text>
</comment>
<organism evidence="10 12">
    <name type="scientific">Legionella israelensis</name>
    <dbReference type="NCBI Taxonomy" id="454"/>
    <lineage>
        <taxon>Bacteria</taxon>
        <taxon>Pseudomonadati</taxon>
        <taxon>Pseudomonadota</taxon>
        <taxon>Gammaproteobacteria</taxon>
        <taxon>Legionellales</taxon>
        <taxon>Legionellaceae</taxon>
        <taxon>Legionella</taxon>
    </lineage>
</organism>
<dbReference type="PATRIC" id="fig|454.4.peg.289"/>
<comment type="similarity">
    <text evidence="8">Belongs to the methyltransferase superfamily.</text>
</comment>
<evidence type="ECO:0000256" key="4">
    <source>
        <dbReference type="ARBA" id="ARBA00022603"/>
    </source>
</evidence>
<dbReference type="EMBL" id="LNYH01000006">
    <property type="protein sequence ID" value="KTD33906.1"/>
    <property type="molecule type" value="Genomic_DNA"/>
</dbReference>
<dbReference type="EC" id="2.1.1.197" evidence="3 8"/>
<evidence type="ECO:0000313" key="12">
    <source>
        <dbReference type="Proteomes" id="UP000054761"/>
    </source>
</evidence>
<dbReference type="InterPro" id="IPR013216">
    <property type="entry name" value="Methyltransf_11"/>
</dbReference>
<evidence type="ECO:0000313" key="11">
    <source>
        <dbReference type="EMBL" id="QBR83632.1"/>
    </source>
</evidence>
<protein>
    <recommendedName>
        <fullName evidence="3 8">Malonyl-[acyl-carrier protein] O-methyltransferase</fullName>
        <shortName evidence="8">Malonyl-ACP O-methyltransferase</shortName>
        <ecNumber evidence="3 8">2.1.1.197</ecNumber>
    </recommendedName>
    <alternativeName>
        <fullName evidence="8">Biotin synthesis protein BioC</fullName>
    </alternativeName>
</protein>
<reference evidence="11 13" key="2">
    <citation type="submission" date="2019-03" db="EMBL/GenBank/DDBJ databases">
        <title>Diverse conjugative elements silence natural transformation in Legionella species.</title>
        <authorList>
            <person name="Durieux I."/>
            <person name="Ginevra C."/>
            <person name="Attaiech L."/>
            <person name="Picq K."/>
            <person name="Juan P.A."/>
            <person name="Jarraud S."/>
            <person name="Charpentier X."/>
        </authorList>
    </citation>
    <scope>NUCLEOTIDE SEQUENCE [LARGE SCALE GENOMIC DNA]</scope>
    <source>
        <strain evidence="11 13">HL-0427-4011</strain>
    </source>
</reference>
<dbReference type="GO" id="GO:0032259">
    <property type="term" value="P:methylation"/>
    <property type="evidence" value="ECO:0007669"/>
    <property type="project" value="UniProtKB-KW"/>
</dbReference>
<dbReference type="InterPro" id="IPR029063">
    <property type="entry name" value="SAM-dependent_MTases_sf"/>
</dbReference>
<comment type="function">
    <text evidence="8">Converts the free carboxyl group of a malonyl-thioester to its methyl ester by transfer of a methyl group from S-adenosyl-L-methionine (SAM). It allows to synthesize pimeloyl-ACP via the fatty acid synthetic pathway.</text>
</comment>
<dbReference type="Gene3D" id="3.40.50.150">
    <property type="entry name" value="Vaccinia Virus protein VP39"/>
    <property type="match status" value="1"/>
</dbReference>
<evidence type="ECO:0000256" key="2">
    <source>
        <dbReference type="ARBA" id="ARBA00004746"/>
    </source>
</evidence>
<dbReference type="RefSeq" id="WP_058500685.1">
    <property type="nucleotide sequence ID" value="NZ_CAAAJA010000004.1"/>
</dbReference>
<dbReference type="SUPFAM" id="SSF53335">
    <property type="entry name" value="S-adenosyl-L-methionine-dependent methyltransferases"/>
    <property type="match status" value="1"/>
</dbReference>
<dbReference type="GO" id="GO:0010340">
    <property type="term" value="F:carboxyl-O-methyltransferase activity"/>
    <property type="evidence" value="ECO:0007669"/>
    <property type="project" value="UniProtKB-UniRule"/>
</dbReference>
<evidence type="ECO:0000256" key="8">
    <source>
        <dbReference type="HAMAP-Rule" id="MF_00835"/>
    </source>
</evidence>
<keyword evidence="6 8" id="KW-0949">S-adenosyl-L-methionine</keyword>
<keyword evidence="12" id="KW-1185">Reference proteome</keyword>
<sequence length="288" mass="33693">MNAKIEICKSFNQHAHEYEQVAKVQHEIGRRMFERLDYLKINPARILDLGCGTGQFTSQLKRRYPKAEIVGFDIAYHMLLQAREKQGWRRKWPLINGDMTYMPFASGVFDLVFSNQVIHWSNSVKDVFRELNRVMKVNGCLMFTTLGPDTFKELRQAWSMDHHAHANEFADMHDIGDWLLNEHFLEPVIDMELLKVQYDSLAKLLQALKMQGVRNINQKRKQGLTGKKLWQQFVKNYAEQTTSEGKYPLSYEVVYGHAWKGESRRTQHNGETLIPVSAIKRRTFQSVE</sequence>
<dbReference type="GO" id="GO:0008757">
    <property type="term" value="F:S-adenosylmethionine-dependent methyltransferase activity"/>
    <property type="evidence" value="ECO:0007669"/>
    <property type="project" value="InterPro"/>
</dbReference>
<dbReference type="GO" id="GO:0009102">
    <property type="term" value="P:biotin biosynthetic process"/>
    <property type="evidence" value="ECO:0007669"/>
    <property type="project" value="UniProtKB-UniRule"/>
</dbReference>
<dbReference type="CDD" id="cd02440">
    <property type="entry name" value="AdoMet_MTases"/>
    <property type="match status" value="1"/>
</dbReference>
<evidence type="ECO:0000313" key="10">
    <source>
        <dbReference type="EMBL" id="KTD33906.1"/>
    </source>
</evidence>
<evidence type="ECO:0000256" key="5">
    <source>
        <dbReference type="ARBA" id="ARBA00022679"/>
    </source>
</evidence>
<dbReference type="AlphaFoldDB" id="A0A0W0WNI5"/>
<dbReference type="OrthoDB" id="9760689at2"/>
<keyword evidence="5 8" id="KW-0808">Transferase</keyword>
<gene>
    <name evidence="8 10" type="primary">bioC</name>
    <name evidence="11" type="ORF">E3983_04220</name>
    <name evidence="10" type="ORF">Lisr_0274</name>
</gene>
<dbReference type="STRING" id="454.Lisr_0274"/>
<dbReference type="InterPro" id="IPR011814">
    <property type="entry name" value="BioC"/>
</dbReference>
<dbReference type="UniPathway" id="UPA00078"/>
<comment type="catalytic activity">
    <reaction evidence="1 8">
        <text>malonyl-[ACP] + S-adenosyl-L-methionine = malonyl-[ACP] methyl ester + S-adenosyl-L-homocysteine</text>
        <dbReference type="Rhea" id="RHEA:17105"/>
        <dbReference type="Rhea" id="RHEA-COMP:9623"/>
        <dbReference type="Rhea" id="RHEA-COMP:9954"/>
        <dbReference type="ChEBI" id="CHEBI:57856"/>
        <dbReference type="ChEBI" id="CHEBI:59789"/>
        <dbReference type="ChEBI" id="CHEBI:78449"/>
        <dbReference type="ChEBI" id="CHEBI:78845"/>
        <dbReference type="EC" id="2.1.1.197"/>
    </reaction>
</comment>
<evidence type="ECO:0000256" key="3">
    <source>
        <dbReference type="ARBA" id="ARBA00012327"/>
    </source>
</evidence>
<evidence type="ECO:0000259" key="9">
    <source>
        <dbReference type="Pfam" id="PF08241"/>
    </source>
</evidence>
<evidence type="ECO:0000256" key="6">
    <source>
        <dbReference type="ARBA" id="ARBA00022691"/>
    </source>
</evidence>
<name>A0A0W0WNI5_9GAMM</name>
<evidence type="ECO:0000256" key="1">
    <source>
        <dbReference type="ARBA" id="ARBA00000852"/>
    </source>
</evidence>
<feature type="domain" description="Methyltransferase type 11" evidence="9">
    <location>
        <begin position="47"/>
        <end position="143"/>
    </location>
</feature>
<proteinExistence type="inferred from homology"/>
<evidence type="ECO:0000313" key="13">
    <source>
        <dbReference type="Proteomes" id="UP000295517"/>
    </source>
</evidence>
<dbReference type="Proteomes" id="UP000054761">
    <property type="component" value="Unassembled WGS sequence"/>
</dbReference>
<keyword evidence="4 8" id="KW-0489">Methyltransferase</keyword>